<protein>
    <submittedName>
        <fullName evidence="1">Uncharacterized protein</fullName>
    </submittedName>
</protein>
<dbReference type="RefSeq" id="WP_179457661.1">
    <property type="nucleotide sequence ID" value="NZ_BAAAPX010000001.1"/>
</dbReference>
<evidence type="ECO:0000313" key="2">
    <source>
        <dbReference type="Proteomes" id="UP000589620"/>
    </source>
</evidence>
<dbReference type="EMBL" id="JACCBJ010000001">
    <property type="protein sequence ID" value="NYD75862.1"/>
    <property type="molecule type" value="Genomic_DNA"/>
</dbReference>
<gene>
    <name evidence="1" type="ORF">BJ963_003381</name>
</gene>
<sequence length="129" mass="13169">MRKSRVMVSVGAANGVQATLPGGNVSIGLPFADQATDATASQLPGVVVHDNRNGSSTVPVSALIPAPGAKDANGAAVPTHYEVRGNTLTQVVDFTAITAFPVVAARRAGRCIQLNIPYVGPGLIYDVTC</sequence>
<proteinExistence type="predicted"/>
<comment type="caution">
    <text evidence="1">The sequence shown here is derived from an EMBL/GenBank/DDBJ whole genome shotgun (WGS) entry which is preliminary data.</text>
</comment>
<name>A0A852T4S9_9MICO</name>
<dbReference type="AlphaFoldDB" id="A0A852T4S9"/>
<reference evidence="1 2" key="1">
    <citation type="submission" date="2020-07" db="EMBL/GenBank/DDBJ databases">
        <title>Sequencing the genomes of 1000 actinobacteria strains.</title>
        <authorList>
            <person name="Klenk H.-P."/>
        </authorList>
    </citation>
    <scope>NUCLEOTIDE SEQUENCE [LARGE SCALE GENOMIC DNA]</scope>
    <source>
        <strain evidence="1 2">DSM 23871</strain>
    </source>
</reference>
<keyword evidence="2" id="KW-1185">Reference proteome</keyword>
<evidence type="ECO:0000313" key="1">
    <source>
        <dbReference type="EMBL" id="NYD75862.1"/>
    </source>
</evidence>
<accession>A0A852T4S9</accession>
<dbReference type="Proteomes" id="UP000589620">
    <property type="component" value="Unassembled WGS sequence"/>
</dbReference>
<organism evidence="1 2">
    <name type="scientific">Leifsonia soli</name>
    <dbReference type="NCBI Taxonomy" id="582665"/>
    <lineage>
        <taxon>Bacteria</taxon>
        <taxon>Bacillati</taxon>
        <taxon>Actinomycetota</taxon>
        <taxon>Actinomycetes</taxon>
        <taxon>Micrococcales</taxon>
        <taxon>Microbacteriaceae</taxon>
        <taxon>Leifsonia</taxon>
    </lineage>
</organism>